<reference evidence="1" key="1">
    <citation type="journal article" date="2020" name="Nature">
        <title>Giant virus diversity and host interactions through global metagenomics.</title>
        <authorList>
            <person name="Schulz F."/>
            <person name="Roux S."/>
            <person name="Paez-Espino D."/>
            <person name="Jungbluth S."/>
            <person name="Walsh D.A."/>
            <person name="Denef V.J."/>
            <person name="McMahon K.D."/>
            <person name="Konstantinidis K.T."/>
            <person name="Eloe-Fadrosh E.A."/>
            <person name="Kyrpides N.C."/>
            <person name="Woyke T."/>
        </authorList>
    </citation>
    <scope>NUCLEOTIDE SEQUENCE</scope>
    <source>
        <strain evidence="1">GVMAG-M-3300020166-5</strain>
    </source>
</reference>
<dbReference type="AlphaFoldDB" id="A0A6C0BYQ3"/>
<proteinExistence type="predicted"/>
<sequence length="45" mass="5323">MYIKKIPRIQYLALGGRISLTEEFEIIALDDETVMFVCIKYYYGD</sequence>
<name>A0A6C0BYQ3_9ZZZZ</name>
<evidence type="ECO:0000313" key="1">
    <source>
        <dbReference type="EMBL" id="QHS96951.1"/>
    </source>
</evidence>
<dbReference type="EMBL" id="MN739282">
    <property type="protein sequence ID" value="QHS96951.1"/>
    <property type="molecule type" value="Genomic_DNA"/>
</dbReference>
<organism evidence="1">
    <name type="scientific">viral metagenome</name>
    <dbReference type="NCBI Taxonomy" id="1070528"/>
    <lineage>
        <taxon>unclassified sequences</taxon>
        <taxon>metagenomes</taxon>
        <taxon>organismal metagenomes</taxon>
    </lineage>
</organism>
<protein>
    <submittedName>
        <fullName evidence="1">Uncharacterized protein</fullName>
    </submittedName>
</protein>
<accession>A0A6C0BYQ3</accession>